<dbReference type="STRING" id="169760.PSTEL_06885"/>
<dbReference type="AlphaFoldDB" id="A0A089LS06"/>
<protein>
    <submittedName>
        <fullName evidence="1">Thiol-disulfide oxidoreductase DCC</fullName>
    </submittedName>
</protein>
<dbReference type="PANTHER" id="PTHR33639">
    <property type="entry name" value="THIOL-DISULFIDE OXIDOREDUCTASE DCC"/>
    <property type="match status" value="1"/>
</dbReference>
<accession>A0A089LS06</accession>
<evidence type="ECO:0000313" key="2">
    <source>
        <dbReference type="Proteomes" id="UP000029507"/>
    </source>
</evidence>
<evidence type="ECO:0000313" key="1">
    <source>
        <dbReference type="EMBL" id="AIQ62870.1"/>
    </source>
</evidence>
<dbReference type="EMBL" id="CP009286">
    <property type="protein sequence ID" value="AIQ62870.1"/>
    <property type="molecule type" value="Genomic_DNA"/>
</dbReference>
<dbReference type="KEGG" id="pste:PSTEL_06885"/>
<dbReference type="Pfam" id="PF04134">
    <property type="entry name" value="DCC1-like"/>
    <property type="match status" value="1"/>
</dbReference>
<gene>
    <name evidence="1" type="ORF">PSTEL_06885</name>
</gene>
<sequence length="138" mass="16082">MARLEDAGKESIVLIDGVCHLCQWIVAFIIPRDPEGRFRFAPLQSDIGRYLLKRGGLNAEQLDTVVLIEQGRYYSHSAAALRILRRLPFPWPAAYALIAVPRPLRDHLYSFVARNRYRWFGRDDRCLMPTPDIKRRFL</sequence>
<dbReference type="HOGENOM" id="CLU_092206_2_1_9"/>
<proteinExistence type="predicted"/>
<dbReference type="InterPro" id="IPR007263">
    <property type="entry name" value="DCC1-like"/>
</dbReference>
<name>A0A089LS06_9BACL</name>
<keyword evidence="2" id="KW-1185">Reference proteome</keyword>
<organism evidence="1 2">
    <name type="scientific">Paenibacillus stellifer</name>
    <dbReference type="NCBI Taxonomy" id="169760"/>
    <lineage>
        <taxon>Bacteria</taxon>
        <taxon>Bacillati</taxon>
        <taxon>Bacillota</taxon>
        <taxon>Bacilli</taxon>
        <taxon>Bacillales</taxon>
        <taxon>Paenibacillaceae</taxon>
        <taxon>Paenibacillus</taxon>
    </lineage>
</organism>
<dbReference type="Proteomes" id="UP000029507">
    <property type="component" value="Chromosome"/>
</dbReference>
<reference evidence="1 2" key="1">
    <citation type="submission" date="2014-08" db="EMBL/GenBank/DDBJ databases">
        <title>Comparative genomics of the Paenibacillus odorifer group.</title>
        <authorList>
            <person name="den Bakker H.C."/>
            <person name="Tsai Y.-C."/>
            <person name="Martin N."/>
            <person name="Korlach J."/>
            <person name="Wiedmann M."/>
        </authorList>
    </citation>
    <scope>NUCLEOTIDE SEQUENCE [LARGE SCALE GENOMIC DNA]</scope>
    <source>
        <strain evidence="1 2">DSM 14472</strain>
    </source>
</reference>
<dbReference type="InterPro" id="IPR052927">
    <property type="entry name" value="DCC_oxidoreductase"/>
</dbReference>
<dbReference type="GO" id="GO:0015035">
    <property type="term" value="F:protein-disulfide reductase activity"/>
    <property type="evidence" value="ECO:0007669"/>
    <property type="project" value="InterPro"/>
</dbReference>
<dbReference type="PANTHER" id="PTHR33639:SF2">
    <property type="entry name" value="DUF393 DOMAIN-CONTAINING PROTEIN"/>
    <property type="match status" value="1"/>
</dbReference>